<evidence type="ECO:0000256" key="8">
    <source>
        <dbReference type="ARBA" id="ARBA00023002"/>
    </source>
</evidence>
<evidence type="ECO:0000256" key="4">
    <source>
        <dbReference type="ARBA" id="ARBA00022630"/>
    </source>
</evidence>
<dbReference type="Gene3D" id="1.10.238.10">
    <property type="entry name" value="EF-hand"/>
    <property type="match status" value="1"/>
</dbReference>
<dbReference type="PANTHER" id="PTHR43104">
    <property type="entry name" value="L-2-HYDROXYGLUTARATE DEHYDROGENASE, MITOCHONDRIAL"/>
    <property type="match status" value="1"/>
</dbReference>
<dbReference type="CDD" id="cd00051">
    <property type="entry name" value="EFh"/>
    <property type="match status" value="1"/>
</dbReference>
<dbReference type="Pfam" id="PF06039">
    <property type="entry name" value="Mqo"/>
    <property type="match status" value="1"/>
</dbReference>
<dbReference type="InterPro" id="IPR036188">
    <property type="entry name" value="FAD/NAD-bd_sf"/>
</dbReference>
<dbReference type="GO" id="GO:0006099">
    <property type="term" value="P:tricarboxylic acid cycle"/>
    <property type="evidence" value="ECO:0007669"/>
    <property type="project" value="UniProtKB-UniPathway"/>
</dbReference>
<keyword evidence="4" id="KW-0285">Flavoprotein</keyword>
<keyword evidence="5" id="KW-0274">FAD</keyword>
<comment type="cofactor">
    <cofactor evidence="1">
        <name>FAD</name>
        <dbReference type="ChEBI" id="CHEBI:57692"/>
    </cofactor>
</comment>
<feature type="region of interest" description="Disordered" evidence="9">
    <location>
        <begin position="661"/>
        <end position="681"/>
    </location>
</feature>
<dbReference type="EMBL" id="HBFX01022642">
    <property type="protein sequence ID" value="CAD8959314.1"/>
    <property type="molecule type" value="Transcribed_RNA"/>
</dbReference>
<dbReference type="NCBIfam" id="TIGR01320">
    <property type="entry name" value="mal_quin_oxido"/>
    <property type="match status" value="1"/>
</dbReference>
<dbReference type="SUPFAM" id="SSF47473">
    <property type="entry name" value="EF-hand"/>
    <property type="match status" value="1"/>
</dbReference>
<dbReference type="PROSITE" id="PS00018">
    <property type="entry name" value="EF_HAND_1"/>
    <property type="match status" value="1"/>
</dbReference>
<reference evidence="12" key="1">
    <citation type="submission" date="2021-01" db="EMBL/GenBank/DDBJ databases">
        <authorList>
            <person name="Corre E."/>
            <person name="Pelletier E."/>
            <person name="Niang G."/>
            <person name="Scheremetjew M."/>
            <person name="Finn R."/>
            <person name="Kale V."/>
            <person name="Holt S."/>
            <person name="Cochrane G."/>
            <person name="Meng A."/>
            <person name="Brown T."/>
            <person name="Cohen L."/>
        </authorList>
    </citation>
    <scope>NUCLEOTIDE SEQUENCE</scope>
    <source>
        <strain evidence="12">CCMP644</strain>
    </source>
</reference>
<evidence type="ECO:0000256" key="1">
    <source>
        <dbReference type="ARBA" id="ARBA00001974"/>
    </source>
</evidence>
<dbReference type="NCBIfam" id="NF003611">
    <property type="entry name" value="PRK05257.3-2"/>
    <property type="match status" value="1"/>
</dbReference>
<keyword evidence="7" id="KW-0809">Transit peptide</keyword>
<dbReference type="HAMAP" id="MF_00212">
    <property type="entry name" value="MQO"/>
    <property type="match status" value="1"/>
</dbReference>
<evidence type="ECO:0000256" key="6">
    <source>
        <dbReference type="ARBA" id="ARBA00022837"/>
    </source>
</evidence>
<protein>
    <recommendedName>
        <fullName evidence="11">EF-hand domain-containing protein</fullName>
    </recommendedName>
</protein>
<feature type="transmembrane region" description="Helical" evidence="10">
    <location>
        <begin position="70"/>
        <end position="88"/>
    </location>
</feature>
<dbReference type="InterPro" id="IPR006231">
    <property type="entry name" value="MQO"/>
</dbReference>
<dbReference type="GO" id="GO:0005509">
    <property type="term" value="F:calcium ion binding"/>
    <property type="evidence" value="ECO:0007669"/>
    <property type="project" value="InterPro"/>
</dbReference>
<evidence type="ECO:0000256" key="7">
    <source>
        <dbReference type="ARBA" id="ARBA00022946"/>
    </source>
</evidence>
<evidence type="ECO:0000256" key="10">
    <source>
        <dbReference type="SAM" id="Phobius"/>
    </source>
</evidence>
<keyword evidence="10" id="KW-0472">Membrane</keyword>
<dbReference type="SMART" id="SM00054">
    <property type="entry name" value="EFh"/>
    <property type="match status" value="2"/>
</dbReference>
<comment type="pathway">
    <text evidence="2">Carbohydrate metabolism; tricarboxylic acid cycle.</text>
</comment>
<feature type="compositionally biased region" description="Basic and acidic residues" evidence="9">
    <location>
        <begin position="661"/>
        <end position="670"/>
    </location>
</feature>
<dbReference type="AlphaFoldDB" id="A0A6U2GA86"/>
<evidence type="ECO:0000313" key="12">
    <source>
        <dbReference type="EMBL" id="CAD8959314.1"/>
    </source>
</evidence>
<dbReference type="GO" id="GO:0047545">
    <property type="term" value="F:(S)-2-hydroxyglutarate dehydrogenase activity"/>
    <property type="evidence" value="ECO:0007669"/>
    <property type="project" value="TreeGrafter"/>
</dbReference>
<organism evidence="12">
    <name type="scientific">Hemiselmis andersenii</name>
    <name type="common">Cryptophyte alga</name>
    <dbReference type="NCBI Taxonomy" id="464988"/>
    <lineage>
        <taxon>Eukaryota</taxon>
        <taxon>Cryptophyceae</taxon>
        <taxon>Cryptomonadales</taxon>
        <taxon>Hemiselmidaceae</taxon>
        <taxon>Hemiselmis</taxon>
    </lineage>
</organism>
<dbReference type="NCBIfam" id="NF003606">
    <property type="entry name" value="PRK05257.2-1"/>
    <property type="match status" value="1"/>
</dbReference>
<name>A0A6U2GA86_HEMAN</name>
<dbReference type="InterPro" id="IPR002048">
    <property type="entry name" value="EF_hand_dom"/>
</dbReference>
<evidence type="ECO:0000256" key="3">
    <source>
        <dbReference type="ARBA" id="ARBA00022532"/>
    </source>
</evidence>
<keyword evidence="3" id="KW-0816">Tricarboxylic acid cycle</keyword>
<accession>A0A6U2GA86</accession>
<evidence type="ECO:0000256" key="5">
    <source>
        <dbReference type="ARBA" id="ARBA00022827"/>
    </source>
</evidence>
<evidence type="ECO:0000256" key="2">
    <source>
        <dbReference type="ARBA" id="ARBA00005163"/>
    </source>
</evidence>
<dbReference type="Pfam" id="PF13499">
    <property type="entry name" value="EF-hand_7"/>
    <property type="match status" value="1"/>
</dbReference>
<gene>
    <name evidence="12" type="ORF">HAND00432_LOCUS13825</name>
</gene>
<dbReference type="Gene3D" id="3.50.50.60">
    <property type="entry name" value="FAD/NAD(P)-binding domain"/>
    <property type="match status" value="1"/>
</dbReference>
<keyword evidence="10" id="KW-0812">Transmembrane</keyword>
<dbReference type="PANTHER" id="PTHR43104:SF2">
    <property type="entry name" value="L-2-HYDROXYGLUTARATE DEHYDROGENASE, MITOCHONDRIAL"/>
    <property type="match status" value="1"/>
</dbReference>
<evidence type="ECO:0000259" key="11">
    <source>
        <dbReference type="PROSITE" id="PS50222"/>
    </source>
</evidence>
<dbReference type="SUPFAM" id="SSF51905">
    <property type="entry name" value="FAD/NAD(P)-binding domain"/>
    <property type="match status" value="1"/>
</dbReference>
<dbReference type="PROSITE" id="PS50222">
    <property type="entry name" value="EF_HAND_2"/>
    <property type="match status" value="1"/>
</dbReference>
<dbReference type="UniPathway" id="UPA00223"/>
<dbReference type="InterPro" id="IPR011992">
    <property type="entry name" value="EF-hand-dom_pair"/>
</dbReference>
<feature type="domain" description="EF-hand" evidence="11">
    <location>
        <begin position="600"/>
        <end position="635"/>
    </location>
</feature>
<keyword evidence="10" id="KW-1133">Transmembrane helix</keyword>
<dbReference type="GO" id="GO:0008924">
    <property type="term" value="F:L-malate dehydrogenase (quinone) activity"/>
    <property type="evidence" value="ECO:0007669"/>
    <property type="project" value="InterPro"/>
</dbReference>
<sequence length="681" mass="74421">MLRATLSRGAARAMLRRPMSSAAAARPWRRAAGFLGGSLVLGAGLGGGYYAMQPNVDLRDDENVEEVDALIIGGGIMGSTVAVMLKLLQPNWKVKLVEQHGRVAQESSNEWHNAGTGHAALCEPNYTPKNKQTGEVEIDKAVAVNQKFMISLAFWSWLVEMGILPDGSFIQPAPHILFVHDEDGRKWLKERVEKLKHLPAFAATEYTEDYDKIKSWVGLLCSGRDKNSGEPIACSRHPDGTEVNYGLLTRQLVQSLIELGGDVQLLSTVTGLKQQADKSWLVAVQKNDLTSSNTTTVKAKFVFAASGGGSLRILQMAGIPEVAGYGGMPVSGKFLVCQKPEIIEQNRNKVYGRAAIGAPPMSVPHLDWRTIYGKDCIFFGPFAGFSPAVFKMSGSPLDWLSTFNPSNILPMMAMGIQNLDLVKYLVTEVFSSRDAQLEALRKFVPDAKPEDWTMVWAGQRIQIVKPDPKVIGKLEFGTEVLSSADGTIVGLLGASPGASVSPHIAIEVINKFNSGTNDAFNWHVALSQWIPSYGRDINAEPGLYDKVMSKARDVLLEGSTSGFRTGMQHSNHLFNRIDVNADGSLSPAEISAYLARHTSMHPAQIDSLVRALDENQDGEVSREEFEKGFSTIVAGLVRRSTAQRIEEVNRIAKETVVHVTRSKEKKEEASPQHIKIASSKD</sequence>
<keyword evidence="8" id="KW-0560">Oxidoreductase</keyword>
<dbReference type="InterPro" id="IPR018247">
    <property type="entry name" value="EF_Hand_1_Ca_BS"/>
</dbReference>
<proteinExistence type="inferred from homology"/>
<keyword evidence="6" id="KW-0106">Calcium</keyword>
<dbReference type="Gene3D" id="3.30.9.10">
    <property type="entry name" value="D-Amino Acid Oxidase, subunit A, domain 2"/>
    <property type="match status" value="1"/>
</dbReference>
<evidence type="ECO:0000256" key="9">
    <source>
        <dbReference type="SAM" id="MobiDB-lite"/>
    </source>
</evidence>